<dbReference type="InterPro" id="IPR050216">
    <property type="entry name" value="LRR_domain-containing"/>
</dbReference>
<dbReference type="SUPFAM" id="SSF52058">
    <property type="entry name" value="L domain-like"/>
    <property type="match status" value="1"/>
</dbReference>
<dbReference type="EMBL" id="VSSQ01080370">
    <property type="protein sequence ID" value="MPN29600.1"/>
    <property type="molecule type" value="Genomic_DNA"/>
</dbReference>
<name>A0A645GTH6_9ZZZZ</name>
<keyword evidence="1" id="KW-0433">Leucine-rich repeat</keyword>
<evidence type="ECO:0000256" key="2">
    <source>
        <dbReference type="ARBA" id="ARBA00022737"/>
    </source>
</evidence>
<accession>A0A645GTH6</accession>
<proteinExistence type="predicted"/>
<feature type="domain" description="Disease resistance R13L4/SHOC-2-like LRR" evidence="3">
    <location>
        <begin position="2"/>
        <end position="77"/>
    </location>
</feature>
<dbReference type="Pfam" id="PF23598">
    <property type="entry name" value="LRR_14"/>
    <property type="match status" value="1"/>
</dbReference>
<dbReference type="PANTHER" id="PTHR48051">
    <property type="match status" value="1"/>
</dbReference>
<dbReference type="PANTHER" id="PTHR48051:SF54">
    <property type="entry name" value="LEUCINE-RICH REPEAT-CONTAINING PROTEIN"/>
    <property type="match status" value="1"/>
</dbReference>
<organism evidence="4">
    <name type="scientific">bioreactor metagenome</name>
    <dbReference type="NCBI Taxonomy" id="1076179"/>
    <lineage>
        <taxon>unclassified sequences</taxon>
        <taxon>metagenomes</taxon>
        <taxon>ecological metagenomes</taxon>
    </lineage>
</organism>
<protein>
    <recommendedName>
        <fullName evidence="3">Disease resistance R13L4/SHOC-2-like LRR domain-containing protein</fullName>
    </recommendedName>
</protein>
<reference evidence="4" key="1">
    <citation type="submission" date="2019-08" db="EMBL/GenBank/DDBJ databases">
        <authorList>
            <person name="Kucharzyk K."/>
            <person name="Murdoch R.W."/>
            <person name="Higgins S."/>
            <person name="Loffler F."/>
        </authorList>
    </citation>
    <scope>NUCLEOTIDE SEQUENCE</scope>
</reference>
<evidence type="ECO:0000313" key="4">
    <source>
        <dbReference type="EMBL" id="MPN29600.1"/>
    </source>
</evidence>
<evidence type="ECO:0000256" key="1">
    <source>
        <dbReference type="ARBA" id="ARBA00022614"/>
    </source>
</evidence>
<dbReference type="SMART" id="SM00369">
    <property type="entry name" value="LRR_TYP"/>
    <property type="match status" value="2"/>
</dbReference>
<keyword evidence="2" id="KW-0677">Repeat</keyword>
<sequence length="106" mass="12031">MLNLSRNRLARLPAEIGSLTALRSLILNQNEIVELPPEIGLLTNLAVLDLWGNQLTKLPKEIGKLSETLQYLDMRVIYMSREAQEVIEIMLPETTIYFSQGCNCKD</sequence>
<dbReference type="AlphaFoldDB" id="A0A645GTH6"/>
<dbReference type="GO" id="GO:0005737">
    <property type="term" value="C:cytoplasm"/>
    <property type="evidence" value="ECO:0007669"/>
    <property type="project" value="TreeGrafter"/>
</dbReference>
<dbReference type="InterPro" id="IPR055414">
    <property type="entry name" value="LRR_R13L4/SHOC2-like"/>
</dbReference>
<dbReference type="InterPro" id="IPR003591">
    <property type="entry name" value="Leu-rich_rpt_typical-subtyp"/>
</dbReference>
<dbReference type="Gene3D" id="3.80.10.10">
    <property type="entry name" value="Ribonuclease Inhibitor"/>
    <property type="match status" value="1"/>
</dbReference>
<dbReference type="InterPro" id="IPR001611">
    <property type="entry name" value="Leu-rich_rpt"/>
</dbReference>
<gene>
    <name evidence="4" type="ORF">SDC9_177053</name>
</gene>
<dbReference type="PROSITE" id="PS51450">
    <property type="entry name" value="LRR"/>
    <property type="match status" value="2"/>
</dbReference>
<comment type="caution">
    <text evidence="4">The sequence shown here is derived from an EMBL/GenBank/DDBJ whole genome shotgun (WGS) entry which is preliminary data.</text>
</comment>
<evidence type="ECO:0000259" key="3">
    <source>
        <dbReference type="Pfam" id="PF23598"/>
    </source>
</evidence>
<dbReference type="InterPro" id="IPR032675">
    <property type="entry name" value="LRR_dom_sf"/>
</dbReference>